<dbReference type="PROSITE" id="PS00221">
    <property type="entry name" value="MIP"/>
    <property type="match status" value="1"/>
</dbReference>
<dbReference type="RefSeq" id="WP_216414963.1">
    <property type="nucleotide sequence ID" value="NZ_JAHLQK010000001.1"/>
</dbReference>
<protein>
    <submittedName>
        <fullName evidence="3">Aquaporin family protein</fullName>
    </submittedName>
</protein>
<feature type="transmembrane region" description="Helical" evidence="2">
    <location>
        <begin position="144"/>
        <end position="165"/>
    </location>
</feature>
<feature type="transmembrane region" description="Helical" evidence="2">
    <location>
        <begin position="44"/>
        <end position="63"/>
    </location>
</feature>
<dbReference type="PANTHER" id="PTHR43829:SF9">
    <property type="entry name" value="AQUAPORIN-9"/>
    <property type="match status" value="1"/>
</dbReference>
<evidence type="ECO:0000313" key="4">
    <source>
        <dbReference type="Proteomes" id="UP000779508"/>
    </source>
</evidence>
<keyword evidence="2" id="KW-0812">Transmembrane</keyword>
<gene>
    <name evidence="3" type="ORF">KQI88_03540</name>
</gene>
<keyword evidence="1" id="KW-0813">Transport</keyword>
<dbReference type="InterPro" id="IPR000425">
    <property type="entry name" value="MIP"/>
</dbReference>
<accession>A0ABS6FZ14</accession>
<keyword evidence="2" id="KW-1133">Transmembrane helix</keyword>
<dbReference type="Pfam" id="PF00230">
    <property type="entry name" value="MIP"/>
    <property type="match status" value="1"/>
</dbReference>
<dbReference type="Proteomes" id="UP000779508">
    <property type="component" value="Unassembled WGS sequence"/>
</dbReference>
<feature type="transmembrane region" description="Helical" evidence="2">
    <location>
        <begin position="177"/>
        <end position="204"/>
    </location>
</feature>
<name>A0ABS6FZ14_9FIRM</name>
<feature type="transmembrane region" description="Helical" evidence="2">
    <location>
        <begin position="12"/>
        <end position="32"/>
    </location>
</feature>
<dbReference type="EMBL" id="JAHLQK010000001">
    <property type="protein sequence ID" value="MBU5675487.1"/>
    <property type="molecule type" value="Genomic_DNA"/>
</dbReference>
<feature type="transmembrane region" description="Helical" evidence="2">
    <location>
        <begin position="231"/>
        <end position="251"/>
    </location>
</feature>
<keyword evidence="4" id="KW-1185">Reference proteome</keyword>
<dbReference type="InterPro" id="IPR050363">
    <property type="entry name" value="MIP/Aquaporin"/>
</dbReference>
<dbReference type="PANTHER" id="PTHR43829">
    <property type="entry name" value="AQUAPORIN OR AQUAGLYCEROPORIN RELATED"/>
    <property type="match status" value="1"/>
</dbReference>
<evidence type="ECO:0000256" key="1">
    <source>
        <dbReference type="ARBA" id="ARBA00022448"/>
    </source>
</evidence>
<organism evidence="3 4">
    <name type="scientific">Alkaliphilus flagellatus</name>
    <dbReference type="NCBI Taxonomy" id="2841507"/>
    <lineage>
        <taxon>Bacteria</taxon>
        <taxon>Bacillati</taxon>
        <taxon>Bacillota</taxon>
        <taxon>Clostridia</taxon>
        <taxon>Peptostreptococcales</taxon>
        <taxon>Natronincolaceae</taxon>
        <taxon>Alkaliphilus</taxon>
    </lineage>
</organism>
<proteinExistence type="predicted"/>
<keyword evidence="2" id="KW-0472">Membrane</keyword>
<evidence type="ECO:0000313" key="3">
    <source>
        <dbReference type="EMBL" id="MBU5675487.1"/>
    </source>
</evidence>
<comment type="caution">
    <text evidence="3">The sequence shown here is derived from an EMBL/GenBank/DDBJ whole genome shotgun (WGS) entry which is preliminary data.</text>
</comment>
<dbReference type="InterPro" id="IPR022357">
    <property type="entry name" value="MIP_CS"/>
</dbReference>
<sequence>MKNNLKGELISEFIGAFILLFFGAGSVATLVLMGSEYNNWDVALIWGFGVTMAIYVTGAVSGTHINPAVTIALAVFRGFSWKKVIPYIGAQIAGTFTGAAVTFALYHKSFAAFEQANGIIRGSIDSVTTAGIFSTYPQAYLTNIHALVVEIIITAILLMVIFALGDERNTNAPKGKYAPFAAVLIGITIAIIGGSFGSLTGFAMNPARDFGPKLFTSLAGWGRIGLPAPNGYFWVPIIGPIIGGLVGGYLYENTISKYILGHEETEEVEEKEATIHVVE</sequence>
<dbReference type="NCBIfam" id="TIGR00861">
    <property type="entry name" value="MIP"/>
    <property type="match status" value="1"/>
</dbReference>
<feature type="transmembrane region" description="Helical" evidence="2">
    <location>
        <begin position="84"/>
        <end position="106"/>
    </location>
</feature>
<evidence type="ECO:0000256" key="2">
    <source>
        <dbReference type="SAM" id="Phobius"/>
    </source>
</evidence>
<dbReference type="CDD" id="cd00333">
    <property type="entry name" value="MIP"/>
    <property type="match status" value="1"/>
</dbReference>
<reference evidence="3 4" key="1">
    <citation type="submission" date="2021-06" db="EMBL/GenBank/DDBJ databases">
        <authorList>
            <person name="Sun Q."/>
            <person name="Li D."/>
        </authorList>
    </citation>
    <scope>NUCLEOTIDE SEQUENCE [LARGE SCALE GENOMIC DNA]</scope>
    <source>
        <strain evidence="3 4">MSJ-5</strain>
    </source>
</reference>